<dbReference type="STRING" id="64791.A0A151WTE0"/>
<accession>A0A151WTE0</accession>
<dbReference type="EMBL" id="KQ982758">
    <property type="protein sequence ID" value="KYQ51098.1"/>
    <property type="molecule type" value="Genomic_DNA"/>
</dbReference>
<organism evidence="2 3">
    <name type="scientific">Mycetomoellerius zeteki</name>
    <dbReference type="NCBI Taxonomy" id="64791"/>
    <lineage>
        <taxon>Eukaryota</taxon>
        <taxon>Metazoa</taxon>
        <taxon>Ecdysozoa</taxon>
        <taxon>Arthropoda</taxon>
        <taxon>Hexapoda</taxon>
        <taxon>Insecta</taxon>
        <taxon>Pterygota</taxon>
        <taxon>Neoptera</taxon>
        <taxon>Endopterygota</taxon>
        <taxon>Hymenoptera</taxon>
        <taxon>Apocrita</taxon>
        <taxon>Aculeata</taxon>
        <taxon>Formicoidea</taxon>
        <taxon>Formicidae</taxon>
        <taxon>Myrmicinae</taxon>
        <taxon>Mycetomoellerius</taxon>
    </lineage>
</organism>
<evidence type="ECO:0000259" key="1">
    <source>
        <dbReference type="Pfam" id="PF17906"/>
    </source>
</evidence>
<dbReference type="Proteomes" id="UP000075809">
    <property type="component" value="Unassembled WGS sequence"/>
</dbReference>
<proteinExistence type="predicted"/>
<gene>
    <name evidence="2" type="ORF">ALC60_09804</name>
</gene>
<evidence type="ECO:0000313" key="3">
    <source>
        <dbReference type="Proteomes" id="UP000075809"/>
    </source>
</evidence>
<dbReference type="Pfam" id="PF17906">
    <property type="entry name" value="HTH_48"/>
    <property type="match status" value="1"/>
</dbReference>
<dbReference type="AlphaFoldDB" id="A0A151WTE0"/>
<evidence type="ECO:0000313" key="2">
    <source>
        <dbReference type="EMBL" id="KYQ51098.1"/>
    </source>
</evidence>
<sequence length="72" mass="8243">MFTMAITKEHIQFFVHFAFHLKKNAAEATAMICAAYGENAVSHATSFYRQGIRKLPKIWQKVVDTNGEYFAD</sequence>
<dbReference type="InterPro" id="IPR041426">
    <property type="entry name" value="Mos1_HTH"/>
</dbReference>
<protein>
    <recommendedName>
        <fullName evidence="1">Mos1 transposase HTH domain-containing protein</fullName>
    </recommendedName>
</protein>
<keyword evidence="3" id="KW-1185">Reference proteome</keyword>
<name>A0A151WTE0_9HYME</name>
<feature type="domain" description="Mos1 transposase HTH" evidence="1">
    <location>
        <begin position="8"/>
        <end position="46"/>
    </location>
</feature>
<reference evidence="2 3" key="1">
    <citation type="submission" date="2015-09" db="EMBL/GenBank/DDBJ databases">
        <title>Trachymyrmex zeteki WGS genome.</title>
        <authorList>
            <person name="Nygaard S."/>
            <person name="Hu H."/>
            <person name="Boomsma J."/>
            <person name="Zhang G."/>
        </authorList>
    </citation>
    <scope>NUCLEOTIDE SEQUENCE [LARGE SCALE GENOMIC DNA]</scope>
    <source>
        <strain evidence="2">Tzet28-1</strain>
        <tissue evidence="2">Whole body</tissue>
    </source>
</reference>
<dbReference type="Gene3D" id="1.10.10.1450">
    <property type="match status" value="1"/>
</dbReference>